<protein>
    <submittedName>
        <fullName evidence="1">Uncharacterized protein</fullName>
    </submittedName>
</protein>
<evidence type="ECO:0000313" key="1">
    <source>
        <dbReference type="EMBL" id="SSX66238.1"/>
    </source>
</evidence>
<dbReference type="EMBL" id="UFRV01000001">
    <property type="protein sequence ID" value="SSX66238.1"/>
    <property type="molecule type" value="Genomic_DNA"/>
</dbReference>
<organism evidence="1 2">
    <name type="scientific">Acinetobacter johnsonii</name>
    <dbReference type="NCBI Taxonomy" id="40214"/>
    <lineage>
        <taxon>Bacteria</taxon>
        <taxon>Pseudomonadati</taxon>
        <taxon>Pseudomonadota</taxon>
        <taxon>Gammaproteobacteria</taxon>
        <taxon>Moraxellales</taxon>
        <taxon>Moraxellaceae</taxon>
        <taxon>Acinetobacter</taxon>
    </lineage>
</organism>
<name>A0A376BDI7_ACIJO</name>
<gene>
    <name evidence="1" type="ORF">NCTC10308_00011</name>
</gene>
<proteinExistence type="predicted"/>
<sequence>MTRDEIISRLLIKADKTYVDNALTSFQNGAIKTYPTLSAANADIANIALNTKVSVLSAEDGGDYYKATTNATSLTKSPYDALKQSKRLYR</sequence>
<evidence type="ECO:0000313" key="2">
    <source>
        <dbReference type="Proteomes" id="UP000254227"/>
    </source>
</evidence>
<dbReference type="AlphaFoldDB" id="A0A376BDI7"/>
<dbReference type="Proteomes" id="UP000254227">
    <property type="component" value="Unassembled WGS sequence"/>
</dbReference>
<accession>A0A376BDI7</accession>
<reference evidence="1 2" key="1">
    <citation type="submission" date="2018-06" db="EMBL/GenBank/DDBJ databases">
        <authorList>
            <consortium name="Pathogen Informatics"/>
            <person name="Doyle S."/>
        </authorList>
    </citation>
    <scope>NUCLEOTIDE SEQUENCE [LARGE SCALE GENOMIC DNA]</scope>
    <source>
        <strain evidence="1 2">NCTC10308</strain>
    </source>
</reference>